<dbReference type="InterPro" id="IPR007110">
    <property type="entry name" value="Ig-like_dom"/>
</dbReference>
<evidence type="ECO:0000256" key="3">
    <source>
        <dbReference type="ARBA" id="ARBA00043265"/>
    </source>
</evidence>
<name>A0A8C9NEE6_SERCA</name>
<dbReference type="InterPro" id="IPR036179">
    <property type="entry name" value="Ig-like_dom_sf"/>
</dbReference>
<dbReference type="SMART" id="SM00409">
    <property type="entry name" value="IG"/>
    <property type="match status" value="1"/>
</dbReference>
<organism evidence="5 6">
    <name type="scientific">Serinus canaria</name>
    <name type="common">Island canary</name>
    <name type="synonym">Fringilla canaria</name>
    <dbReference type="NCBI Taxonomy" id="9135"/>
    <lineage>
        <taxon>Eukaryota</taxon>
        <taxon>Metazoa</taxon>
        <taxon>Chordata</taxon>
        <taxon>Craniata</taxon>
        <taxon>Vertebrata</taxon>
        <taxon>Euteleostomi</taxon>
        <taxon>Archelosauria</taxon>
        <taxon>Archosauria</taxon>
        <taxon>Dinosauria</taxon>
        <taxon>Saurischia</taxon>
        <taxon>Theropoda</taxon>
        <taxon>Coelurosauria</taxon>
        <taxon>Aves</taxon>
        <taxon>Neognathae</taxon>
        <taxon>Neoaves</taxon>
        <taxon>Telluraves</taxon>
        <taxon>Australaves</taxon>
        <taxon>Passeriformes</taxon>
        <taxon>Passeroidea</taxon>
        <taxon>Fringillidae</taxon>
        <taxon>Carduelinae</taxon>
        <taxon>Serinus</taxon>
    </lineage>
</organism>
<dbReference type="OMA" id="HAGDCAR"/>
<dbReference type="Proteomes" id="UP000694409">
    <property type="component" value="Unassembled WGS sequence"/>
</dbReference>
<protein>
    <recommendedName>
        <fullName evidence="4">Ig-like domain-containing protein</fullName>
    </recommendedName>
</protein>
<dbReference type="InterPro" id="IPR003599">
    <property type="entry name" value="Ig_sub"/>
</dbReference>
<proteinExistence type="predicted"/>
<dbReference type="PROSITE" id="PS50835">
    <property type="entry name" value="IG_LIKE"/>
    <property type="match status" value="1"/>
</dbReference>
<evidence type="ECO:0000259" key="4">
    <source>
        <dbReference type="PROSITE" id="PS50835"/>
    </source>
</evidence>
<dbReference type="InterPro" id="IPR013783">
    <property type="entry name" value="Ig-like_fold"/>
</dbReference>
<evidence type="ECO:0000256" key="1">
    <source>
        <dbReference type="ARBA" id="ARBA00022859"/>
    </source>
</evidence>
<dbReference type="InterPro" id="IPR013106">
    <property type="entry name" value="Ig_V-set"/>
</dbReference>
<dbReference type="GO" id="GO:0002250">
    <property type="term" value="P:adaptive immune response"/>
    <property type="evidence" value="ECO:0007669"/>
    <property type="project" value="UniProtKB-KW"/>
</dbReference>
<evidence type="ECO:0000256" key="2">
    <source>
        <dbReference type="ARBA" id="ARBA00023130"/>
    </source>
</evidence>
<dbReference type="AlphaFoldDB" id="A0A8C9NEE6"/>
<dbReference type="GeneTree" id="ENSGT00940000163533"/>
<dbReference type="Ensembl" id="ENSSCAT00000019680.1">
    <property type="protein sequence ID" value="ENSSCAP00000017575.1"/>
    <property type="gene ID" value="ENSSCAG00000012755.1"/>
</dbReference>
<feature type="domain" description="Ig-like" evidence="4">
    <location>
        <begin position="15"/>
        <end position="122"/>
    </location>
</feature>
<dbReference type="PANTHER" id="PTHR23266">
    <property type="entry name" value="IMMUNOGLOBULIN HEAVY CHAIN"/>
    <property type="match status" value="1"/>
</dbReference>
<keyword evidence="1" id="KW-0391">Immunity</keyword>
<dbReference type="SMART" id="SM00406">
    <property type="entry name" value="IGv"/>
    <property type="match status" value="1"/>
</dbReference>
<dbReference type="SUPFAM" id="SSF48726">
    <property type="entry name" value="Immunoglobulin"/>
    <property type="match status" value="1"/>
</dbReference>
<evidence type="ECO:0000313" key="6">
    <source>
        <dbReference type="Proteomes" id="UP000694409"/>
    </source>
</evidence>
<keyword evidence="6" id="KW-1185">Reference proteome</keyword>
<reference evidence="5" key="1">
    <citation type="submission" date="2025-08" db="UniProtKB">
        <authorList>
            <consortium name="Ensembl"/>
        </authorList>
    </citation>
    <scope>IDENTIFICATION</scope>
</reference>
<dbReference type="Pfam" id="PF07686">
    <property type="entry name" value="V-set"/>
    <property type="match status" value="1"/>
</dbReference>
<sequence>GHNLLSWLEQQKKTPRVLQEAGGGQRAPGDSVTLSCHGSGFTFGYYDIYWYRQFPGGIPEWVSCISYLGDVKYGAAVQGRATASRDNSQFQSSLVLGALHPSDSARYFCAIHTETGNQAELQHKPPRAWHGVC</sequence>
<keyword evidence="3" id="KW-1280">Immunoglobulin</keyword>
<dbReference type="GO" id="GO:0005576">
    <property type="term" value="C:extracellular region"/>
    <property type="evidence" value="ECO:0007669"/>
    <property type="project" value="UniProtKB-ARBA"/>
</dbReference>
<accession>A0A8C9NEE6</accession>
<reference evidence="5" key="2">
    <citation type="submission" date="2025-09" db="UniProtKB">
        <authorList>
            <consortium name="Ensembl"/>
        </authorList>
    </citation>
    <scope>IDENTIFICATION</scope>
</reference>
<dbReference type="GO" id="GO:0019814">
    <property type="term" value="C:immunoglobulin complex"/>
    <property type="evidence" value="ECO:0007669"/>
    <property type="project" value="UniProtKB-KW"/>
</dbReference>
<dbReference type="InterPro" id="IPR050199">
    <property type="entry name" value="IgHV"/>
</dbReference>
<keyword evidence="2" id="KW-1064">Adaptive immunity</keyword>
<evidence type="ECO:0000313" key="5">
    <source>
        <dbReference type="Ensembl" id="ENSSCAP00000017575.1"/>
    </source>
</evidence>
<dbReference type="Gene3D" id="2.60.40.10">
    <property type="entry name" value="Immunoglobulins"/>
    <property type="match status" value="1"/>
</dbReference>